<proteinExistence type="predicted"/>
<protein>
    <submittedName>
        <fullName evidence="2">Uncharacterized protein</fullName>
    </submittedName>
</protein>
<keyword evidence="1" id="KW-1133">Transmembrane helix</keyword>
<accession>A0AAP0IVP3</accession>
<evidence type="ECO:0000313" key="3">
    <source>
        <dbReference type="Proteomes" id="UP001420932"/>
    </source>
</evidence>
<sequence>MIQVSKLGRRNIVPICVHCAHMGRGHRRCIWLRCRRACTPGGAYTSTLGVPRLIALPVAVVELLAWVEGALGLHKIYIYLGVSGFLALPVAFVERARLGWGRGGFGPSQNIHLPWGCQGCLPCQSQSPSVLAWAGEGGSGPSQKRC</sequence>
<dbReference type="AlphaFoldDB" id="A0AAP0IVP3"/>
<gene>
    <name evidence="2" type="ORF">Syun_019224</name>
</gene>
<reference evidence="2 3" key="1">
    <citation type="submission" date="2024-01" db="EMBL/GenBank/DDBJ databases">
        <title>Genome assemblies of Stephania.</title>
        <authorList>
            <person name="Yang L."/>
        </authorList>
    </citation>
    <scope>NUCLEOTIDE SEQUENCE [LARGE SCALE GENOMIC DNA]</scope>
    <source>
        <strain evidence="2">YNDBR</strain>
        <tissue evidence="2">Leaf</tissue>
    </source>
</reference>
<evidence type="ECO:0000256" key="1">
    <source>
        <dbReference type="SAM" id="Phobius"/>
    </source>
</evidence>
<evidence type="ECO:0000313" key="2">
    <source>
        <dbReference type="EMBL" id="KAK9121607.1"/>
    </source>
</evidence>
<keyword evidence="3" id="KW-1185">Reference proteome</keyword>
<feature type="transmembrane region" description="Helical" evidence="1">
    <location>
        <begin position="53"/>
        <end position="70"/>
    </location>
</feature>
<keyword evidence="1" id="KW-0812">Transmembrane</keyword>
<dbReference type="EMBL" id="JBBNAF010000008">
    <property type="protein sequence ID" value="KAK9121607.1"/>
    <property type="molecule type" value="Genomic_DNA"/>
</dbReference>
<feature type="transmembrane region" description="Helical" evidence="1">
    <location>
        <begin position="76"/>
        <end position="93"/>
    </location>
</feature>
<name>A0AAP0IVP3_9MAGN</name>
<keyword evidence="1" id="KW-0472">Membrane</keyword>
<organism evidence="2 3">
    <name type="scientific">Stephania yunnanensis</name>
    <dbReference type="NCBI Taxonomy" id="152371"/>
    <lineage>
        <taxon>Eukaryota</taxon>
        <taxon>Viridiplantae</taxon>
        <taxon>Streptophyta</taxon>
        <taxon>Embryophyta</taxon>
        <taxon>Tracheophyta</taxon>
        <taxon>Spermatophyta</taxon>
        <taxon>Magnoliopsida</taxon>
        <taxon>Ranunculales</taxon>
        <taxon>Menispermaceae</taxon>
        <taxon>Menispermoideae</taxon>
        <taxon>Cissampelideae</taxon>
        <taxon>Stephania</taxon>
    </lineage>
</organism>
<comment type="caution">
    <text evidence="2">The sequence shown here is derived from an EMBL/GenBank/DDBJ whole genome shotgun (WGS) entry which is preliminary data.</text>
</comment>
<dbReference type="Proteomes" id="UP001420932">
    <property type="component" value="Unassembled WGS sequence"/>
</dbReference>